<proteinExistence type="predicted"/>
<evidence type="ECO:0000313" key="2">
    <source>
        <dbReference type="EMBL" id="KAG2117231.1"/>
    </source>
</evidence>
<organism evidence="2 3">
    <name type="scientific">Suillus discolor</name>
    <dbReference type="NCBI Taxonomy" id="1912936"/>
    <lineage>
        <taxon>Eukaryota</taxon>
        <taxon>Fungi</taxon>
        <taxon>Dikarya</taxon>
        <taxon>Basidiomycota</taxon>
        <taxon>Agaricomycotina</taxon>
        <taxon>Agaricomycetes</taxon>
        <taxon>Agaricomycetidae</taxon>
        <taxon>Boletales</taxon>
        <taxon>Suillineae</taxon>
        <taxon>Suillaceae</taxon>
        <taxon>Suillus</taxon>
    </lineage>
</organism>
<evidence type="ECO:0000259" key="1">
    <source>
        <dbReference type="Pfam" id="PF12770"/>
    </source>
</evidence>
<reference evidence="2" key="1">
    <citation type="journal article" date="2020" name="New Phytol.">
        <title>Comparative genomics reveals dynamic genome evolution in host specialist ectomycorrhizal fungi.</title>
        <authorList>
            <person name="Lofgren L.A."/>
            <person name="Nguyen N.H."/>
            <person name="Vilgalys R."/>
            <person name="Ruytinx J."/>
            <person name="Liao H.L."/>
            <person name="Branco S."/>
            <person name="Kuo A."/>
            <person name="LaButti K."/>
            <person name="Lipzen A."/>
            <person name="Andreopoulos W."/>
            <person name="Pangilinan J."/>
            <person name="Riley R."/>
            <person name="Hundley H."/>
            <person name="Na H."/>
            <person name="Barry K."/>
            <person name="Grigoriev I.V."/>
            <person name="Stajich J.E."/>
            <person name="Kennedy P.G."/>
        </authorList>
    </citation>
    <scope>NUCLEOTIDE SEQUENCE</scope>
    <source>
        <strain evidence="2">FC423</strain>
    </source>
</reference>
<comment type="caution">
    <text evidence="2">The sequence shown here is derived from an EMBL/GenBank/DDBJ whole genome shotgun (WGS) entry which is preliminary data.</text>
</comment>
<accession>A0A9P7JZ29</accession>
<dbReference type="Proteomes" id="UP000823399">
    <property type="component" value="Unassembled WGS sequence"/>
</dbReference>
<dbReference type="Pfam" id="PF12770">
    <property type="entry name" value="CHAT"/>
    <property type="match status" value="1"/>
</dbReference>
<evidence type="ECO:0000313" key="3">
    <source>
        <dbReference type="Proteomes" id="UP000823399"/>
    </source>
</evidence>
<dbReference type="EMBL" id="JABBWM010000005">
    <property type="protein sequence ID" value="KAG2117231.1"/>
    <property type="molecule type" value="Genomic_DNA"/>
</dbReference>
<dbReference type="OrthoDB" id="9991317at2759"/>
<dbReference type="SUPFAM" id="SSF81901">
    <property type="entry name" value="HCP-like"/>
    <property type="match status" value="1"/>
</dbReference>
<dbReference type="InterPro" id="IPR011990">
    <property type="entry name" value="TPR-like_helical_dom_sf"/>
</dbReference>
<dbReference type="RefSeq" id="XP_041298120.1">
    <property type="nucleotide sequence ID" value="XM_041440390.1"/>
</dbReference>
<dbReference type="Gene3D" id="1.25.40.10">
    <property type="entry name" value="Tetratricopeptide repeat domain"/>
    <property type="match status" value="2"/>
</dbReference>
<dbReference type="GeneID" id="64702649"/>
<feature type="domain" description="CHAT" evidence="1">
    <location>
        <begin position="787"/>
        <end position="1051"/>
    </location>
</feature>
<name>A0A9P7JZ29_9AGAM</name>
<dbReference type="InterPro" id="IPR024983">
    <property type="entry name" value="CHAT_dom"/>
</dbReference>
<dbReference type="AlphaFoldDB" id="A0A9P7JZ29"/>
<sequence length="1072" mass="119933">MPGTLEGRYIKLELISGRNLKVPSQRIPAGIYMSINLDSSRRWNSAIGVLLSDESTVWADTVTLSLDTSLALSVEIRASFELDRMLGNGEVVGKLETSWDALLDHRIEPFNISFPTVLSVHPSLTLKAAVLLDSDIQDSALLDSVGECEIARNTDAGHERFATYVTSNTVSHLDDAVQHFQSVLDQCPVGHLDRAAAFTNLAWARLQGYIQNDSQDNIDSITSLFREALALRPQGHPDHPLSIYHILQALIWCYSEEGTTVYIQESAQLSCKLLPLCPEGTFFHRIAAGANGIDYVIRACNNLPTDASDEGIHFRQVAVEGRFQERGSIDDLDECIQLRRGAVSLCPQGHPGHYTYLNNLALSLGYRFNHQGNSHDLNEAISLYEEGLRLCPAISDANDIMRAISLHREALTLCPPGNPYRETMLHNLALALHDRYAKLDDSEDFDEAIDLYRESLQLQQHGHPSRHTTLDNLSSALRYRFTQTQRNGDVEEAIRLCQESLETLSSLHPDRYFSYMVLQEAYLSRYRVQHDLADLSLAVENFRLASRHPTQGFPHRIKEAIDWAHQAEVYRHDSALEAYRICLELFDNHVMTRSTIISRREAATAVRDARSLPVDAASCSIRREDLQQAVELLEQGRGQQWSLASRLRTPLEDLEVTNSNLAHKFSELSKLLSDAQGSAGSADRVAADLAAIQYRRLQEQWGAAVAEIRNIPGFSRFLLPPSYTELQAAARHGPRHHCPDLGRTTPCSLPAHHSRTSGELKSDFAREIRLASFMRPEETRKELQVLLRTVWDEIMLPIVIVLQRDLRVTSRSRIWLCPTATFTSIPLHAAHPFRTKADGRGRELCLEDVYICSYTPTLSAQIRSRQMMKTHVTTPSFVAIGQSVPDAGQDGALLAIDSELELVRKLVPTTAKTTTLSGDDATRAGALDALRRNTWVHLACHGKQDREQPYHSRFAMRDEPLTLLDIMENDTPQAEFAFLSACHTAVGDEETPDEVIHLAAGLQFSGFKSVIGTLWVVDDAVAKHVVEAFYENMFKDGVIDCTKAAWALNRATCSVKTKVPLEQRMVFIHIGV</sequence>
<protein>
    <submittedName>
        <fullName evidence="2">CHAT domain-containing protein</fullName>
    </submittedName>
</protein>
<keyword evidence="3" id="KW-1185">Reference proteome</keyword>
<gene>
    <name evidence="2" type="ORF">F5147DRAFT_757976</name>
</gene>